<protein>
    <submittedName>
        <fullName evidence="1">Uncharacterized protein</fullName>
    </submittedName>
</protein>
<comment type="caution">
    <text evidence="1">The sequence shown here is derived from an EMBL/GenBank/DDBJ whole genome shotgun (WGS) entry which is preliminary data.</text>
</comment>
<sequence>MALYISPSEESAREKCSVDSLESYAASLSLADL</sequence>
<evidence type="ECO:0000313" key="1">
    <source>
        <dbReference type="EMBL" id="OMO71064.1"/>
    </source>
</evidence>
<proteinExistence type="predicted"/>
<dbReference type="AlphaFoldDB" id="A0A1R3HL72"/>
<reference evidence="2" key="1">
    <citation type="submission" date="2013-09" db="EMBL/GenBank/DDBJ databases">
        <title>Corchorus olitorius genome sequencing.</title>
        <authorList>
            <person name="Alam M."/>
            <person name="Haque M.S."/>
            <person name="Islam M.S."/>
            <person name="Emdad E.M."/>
            <person name="Islam M.M."/>
            <person name="Ahmed B."/>
            <person name="Halim A."/>
            <person name="Hossen Q.M.M."/>
            <person name="Hossain M.Z."/>
            <person name="Ahmed R."/>
            <person name="Khan M.M."/>
            <person name="Islam R."/>
            <person name="Rashid M.M."/>
            <person name="Khan S.A."/>
            <person name="Rahman M.S."/>
            <person name="Alam M."/>
            <person name="Yahiya A.S."/>
            <person name="Khan M.S."/>
            <person name="Azam M.S."/>
            <person name="Haque T."/>
            <person name="Lashkar M.Z.H."/>
            <person name="Akhand A.I."/>
            <person name="Morshed G."/>
            <person name="Roy S."/>
            <person name="Uddin K.S."/>
            <person name="Rabeya T."/>
            <person name="Hossain A.S."/>
            <person name="Chowdhury A."/>
            <person name="Snigdha A.R."/>
            <person name="Mortoza M.S."/>
            <person name="Matin S.A."/>
            <person name="Hoque S.M.E."/>
            <person name="Islam M.K."/>
            <person name="Roy D.K."/>
            <person name="Haider R."/>
            <person name="Moosa M.M."/>
            <person name="Elias S.M."/>
            <person name="Hasan A.M."/>
            <person name="Jahan S."/>
            <person name="Shafiuddin M."/>
            <person name="Mahmood N."/>
            <person name="Shommy N.S."/>
        </authorList>
    </citation>
    <scope>NUCLEOTIDE SEQUENCE [LARGE SCALE GENOMIC DNA]</scope>
    <source>
        <strain evidence="2">cv. O-4</strain>
    </source>
</reference>
<dbReference type="Proteomes" id="UP000187203">
    <property type="component" value="Unassembled WGS sequence"/>
</dbReference>
<evidence type="ECO:0000313" key="2">
    <source>
        <dbReference type="Proteomes" id="UP000187203"/>
    </source>
</evidence>
<keyword evidence="2" id="KW-1185">Reference proteome</keyword>
<accession>A0A1R3HL72</accession>
<dbReference type="EMBL" id="AWUE01019891">
    <property type="protein sequence ID" value="OMO71064.1"/>
    <property type="molecule type" value="Genomic_DNA"/>
</dbReference>
<name>A0A1R3HL72_9ROSI</name>
<organism evidence="1 2">
    <name type="scientific">Corchorus olitorius</name>
    <dbReference type="NCBI Taxonomy" id="93759"/>
    <lineage>
        <taxon>Eukaryota</taxon>
        <taxon>Viridiplantae</taxon>
        <taxon>Streptophyta</taxon>
        <taxon>Embryophyta</taxon>
        <taxon>Tracheophyta</taxon>
        <taxon>Spermatophyta</taxon>
        <taxon>Magnoliopsida</taxon>
        <taxon>eudicotyledons</taxon>
        <taxon>Gunneridae</taxon>
        <taxon>Pentapetalae</taxon>
        <taxon>rosids</taxon>
        <taxon>malvids</taxon>
        <taxon>Malvales</taxon>
        <taxon>Malvaceae</taxon>
        <taxon>Grewioideae</taxon>
        <taxon>Apeibeae</taxon>
        <taxon>Corchorus</taxon>
    </lineage>
</organism>
<gene>
    <name evidence="1" type="ORF">COLO4_28393</name>
</gene>